<accession>A0A8S3ZPI5</accession>
<sequence length="66" mass="7697">IKRDSTSGDIYFPKQEDEMLQDFDDNSMFLSREAFIKTQDTVSYGVVLYKNATNKLRINTQLQNDV</sequence>
<dbReference type="Proteomes" id="UP000678393">
    <property type="component" value="Unassembled WGS sequence"/>
</dbReference>
<name>A0A8S3ZPI5_9EUPU</name>
<dbReference type="EMBL" id="CAJHNH020004746">
    <property type="protein sequence ID" value="CAG5131544.1"/>
    <property type="molecule type" value="Genomic_DNA"/>
</dbReference>
<organism evidence="1 2">
    <name type="scientific">Candidula unifasciata</name>
    <dbReference type="NCBI Taxonomy" id="100452"/>
    <lineage>
        <taxon>Eukaryota</taxon>
        <taxon>Metazoa</taxon>
        <taxon>Spiralia</taxon>
        <taxon>Lophotrochozoa</taxon>
        <taxon>Mollusca</taxon>
        <taxon>Gastropoda</taxon>
        <taxon>Heterobranchia</taxon>
        <taxon>Euthyneura</taxon>
        <taxon>Panpulmonata</taxon>
        <taxon>Eupulmonata</taxon>
        <taxon>Stylommatophora</taxon>
        <taxon>Helicina</taxon>
        <taxon>Helicoidea</taxon>
        <taxon>Geomitridae</taxon>
        <taxon>Candidula</taxon>
    </lineage>
</organism>
<comment type="caution">
    <text evidence="1">The sequence shown here is derived from an EMBL/GenBank/DDBJ whole genome shotgun (WGS) entry which is preliminary data.</text>
</comment>
<dbReference type="AlphaFoldDB" id="A0A8S3ZPI5"/>
<reference evidence="1" key="1">
    <citation type="submission" date="2021-04" db="EMBL/GenBank/DDBJ databases">
        <authorList>
            <consortium name="Molecular Ecology Group"/>
        </authorList>
    </citation>
    <scope>NUCLEOTIDE SEQUENCE</scope>
</reference>
<feature type="non-terminal residue" evidence="1">
    <location>
        <position position="1"/>
    </location>
</feature>
<evidence type="ECO:0000313" key="1">
    <source>
        <dbReference type="EMBL" id="CAG5131544.1"/>
    </source>
</evidence>
<proteinExistence type="predicted"/>
<protein>
    <submittedName>
        <fullName evidence="1">Uncharacterized protein</fullName>
    </submittedName>
</protein>
<gene>
    <name evidence="1" type="ORF">CUNI_LOCUS17102</name>
</gene>
<feature type="non-terminal residue" evidence="1">
    <location>
        <position position="66"/>
    </location>
</feature>
<keyword evidence="2" id="KW-1185">Reference proteome</keyword>
<evidence type="ECO:0000313" key="2">
    <source>
        <dbReference type="Proteomes" id="UP000678393"/>
    </source>
</evidence>